<protein>
    <recommendedName>
        <fullName evidence="3">thioredoxin-dependent peroxiredoxin</fullName>
        <ecNumber evidence="3">1.11.1.24</ecNumber>
    </recommendedName>
    <alternativeName>
        <fullName evidence="9">Thioredoxin peroxidase</fullName>
    </alternativeName>
    <alternativeName>
        <fullName evidence="11">Thioredoxin-dependent peroxiredoxin Bcp</fullName>
    </alternativeName>
</protein>
<gene>
    <name evidence="15" type="ORF">F2P47_08380</name>
</gene>
<comment type="similarity">
    <text evidence="10">Belongs to the peroxiredoxin family. BCP/PrxQ subfamily.</text>
</comment>
<dbReference type="PANTHER" id="PTHR42801:SF4">
    <property type="entry name" value="AHPC_TSA FAMILY PROTEIN"/>
    <property type="match status" value="1"/>
</dbReference>
<proteinExistence type="inferred from homology"/>
<dbReference type="InterPro" id="IPR036249">
    <property type="entry name" value="Thioredoxin-like_sf"/>
</dbReference>
<sequence length="244" mass="25176">MAKAISAKKSGVTTKVKKAAPKAKAPAAKKPTAKAKAAAAAKTVPAKKAAAKPAAKKPAVKKAGPTAKPAAKAPAAKPKAAPKAKAATASTLPAVGRKAPAFSLPADDGSTISLSSLAGKKIVLYFYPKDDTPGCTVEAIAFSAQKAAFEAANAVVLGVSKDSVKAHCKFRDKHNLTVRLLSDETGEMLEAYGVWVEKSQYGRTYMGIARTTYLIDEKGVIAKIWPKVKVDGHADDVLAAVKSL</sequence>
<accession>A0A6N6VI89</accession>
<comment type="subunit">
    <text evidence="2">Monomer.</text>
</comment>
<feature type="compositionally biased region" description="Low complexity" evidence="13">
    <location>
        <begin position="61"/>
        <end position="89"/>
    </location>
</feature>
<dbReference type="InterPro" id="IPR000866">
    <property type="entry name" value="AhpC/TSA"/>
</dbReference>
<evidence type="ECO:0000256" key="1">
    <source>
        <dbReference type="ARBA" id="ARBA00003330"/>
    </source>
</evidence>
<dbReference type="AlphaFoldDB" id="A0A6N6VI89"/>
<feature type="domain" description="Thioredoxin" evidence="14">
    <location>
        <begin position="93"/>
        <end position="244"/>
    </location>
</feature>
<dbReference type="GO" id="GO:0034599">
    <property type="term" value="P:cellular response to oxidative stress"/>
    <property type="evidence" value="ECO:0007669"/>
    <property type="project" value="TreeGrafter"/>
</dbReference>
<dbReference type="PROSITE" id="PS51352">
    <property type="entry name" value="THIOREDOXIN_2"/>
    <property type="match status" value="1"/>
</dbReference>
<evidence type="ECO:0000256" key="11">
    <source>
        <dbReference type="ARBA" id="ARBA00042639"/>
    </source>
</evidence>
<keyword evidence="6 15" id="KW-0560">Oxidoreductase</keyword>
<dbReference type="Pfam" id="PF00578">
    <property type="entry name" value="AhpC-TSA"/>
    <property type="match status" value="1"/>
</dbReference>
<evidence type="ECO:0000256" key="13">
    <source>
        <dbReference type="SAM" id="MobiDB-lite"/>
    </source>
</evidence>
<keyword evidence="16" id="KW-1185">Reference proteome</keyword>
<evidence type="ECO:0000256" key="5">
    <source>
        <dbReference type="ARBA" id="ARBA00022862"/>
    </source>
</evidence>
<dbReference type="NCBIfam" id="NF006960">
    <property type="entry name" value="PRK09437.1"/>
    <property type="match status" value="1"/>
</dbReference>
<evidence type="ECO:0000256" key="12">
    <source>
        <dbReference type="ARBA" id="ARBA00049091"/>
    </source>
</evidence>
<dbReference type="PANTHER" id="PTHR42801">
    <property type="entry name" value="THIOREDOXIN-DEPENDENT PEROXIDE REDUCTASE"/>
    <property type="match status" value="1"/>
</dbReference>
<dbReference type="SUPFAM" id="SSF52833">
    <property type="entry name" value="Thioredoxin-like"/>
    <property type="match status" value="1"/>
</dbReference>
<dbReference type="GO" id="GO:0045454">
    <property type="term" value="P:cell redox homeostasis"/>
    <property type="evidence" value="ECO:0007669"/>
    <property type="project" value="TreeGrafter"/>
</dbReference>
<evidence type="ECO:0000313" key="16">
    <source>
        <dbReference type="Proteomes" id="UP000468901"/>
    </source>
</evidence>
<feature type="region of interest" description="Disordered" evidence="13">
    <location>
        <begin position="1"/>
        <end position="91"/>
    </location>
</feature>
<dbReference type="Proteomes" id="UP000468901">
    <property type="component" value="Unassembled WGS sequence"/>
</dbReference>
<dbReference type="FunFam" id="3.40.30.10:FF:000007">
    <property type="entry name" value="Thioredoxin-dependent thiol peroxidase"/>
    <property type="match status" value="1"/>
</dbReference>
<evidence type="ECO:0000313" key="15">
    <source>
        <dbReference type="EMBL" id="KAB7740533.1"/>
    </source>
</evidence>
<evidence type="ECO:0000256" key="10">
    <source>
        <dbReference type="ARBA" id="ARBA00038489"/>
    </source>
</evidence>
<dbReference type="CDD" id="cd03017">
    <property type="entry name" value="PRX_BCP"/>
    <property type="match status" value="1"/>
</dbReference>
<evidence type="ECO:0000256" key="4">
    <source>
        <dbReference type="ARBA" id="ARBA00022559"/>
    </source>
</evidence>
<feature type="compositionally biased region" description="Low complexity" evidence="13">
    <location>
        <begin position="22"/>
        <end position="53"/>
    </location>
</feature>
<evidence type="ECO:0000256" key="7">
    <source>
        <dbReference type="ARBA" id="ARBA00023157"/>
    </source>
</evidence>
<evidence type="ECO:0000256" key="6">
    <source>
        <dbReference type="ARBA" id="ARBA00023002"/>
    </source>
</evidence>
<comment type="caution">
    <text evidence="15">The sequence shown here is derived from an EMBL/GenBank/DDBJ whole genome shotgun (WGS) entry which is preliminary data.</text>
</comment>
<name>A0A6N6VI89_9HYPH</name>
<dbReference type="EMBL" id="WESC01000006">
    <property type="protein sequence ID" value="KAB7740533.1"/>
    <property type="molecule type" value="Genomic_DNA"/>
</dbReference>
<keyword evidence="8" id="KW-0676">Redox-active center</keyword>
<keyword evidence="7" id="KW-1015">Disulfide bond</keyword>
<dbReference type="EC" id="1.11.1.24" evidence="3"/>
<dbReference type="Gene3D" id="3.40.30.10">
    <property type="entry name" value="Glutaredoxin"/>
    <property type="match status" value="1"/>
</dbReference>
<evidence type="ECO:0000256" key="9">
    <source>
        <dbReference type="ARBA" id="ARBA00032824"/>
    </source>
</evidence>
<evidence type="ECO:0000259" key="14">
    <source>
        <dbReference type="PROSITE" id="PS51352"/>
    </source>
</evidence>
<evidence type="ECO:0000256" key="8">
    <source>
        <dbReference type="ARBA" id="ARBA00023284"/>
    </source>
</evidence>
<dbReference type="GO" id="GO:0008379">
    <property type="term" value="F:thioredoxin peroxidase activity"/>
    <property type="evidence" value="ECO:0007669"/>
    <property type="project" value="TreeGrafter"/>
</dbReference>
<evidence type="ECO:0000256" key="3">
    <source>
        <dbReference type="ARBA" id="ARBA00013017"/>
    </source>
</evidence>
<comment type="function">
    <text evidence="1">Thiol-specific peroxidase that catalyzes the reduction of hydrogen peroxide and organic hydroperoxides to water and alcohols, respectively. Plays a role in cell protection against oxidative stress by detoxifying peroxides and as sensor of hydrogen peroxide-mediated signaling events.</text>
</comment>
<reference evidence="15 16" key="1">
    <citation type="submission" date="2019-09" db="EMBL/GenBank/DDBJ databases">
        <title>Parvibaculum sedimenti sp. nov., isolated from sediment.</title>
        <authorList>
            <person name="Wang Y."/>
        </authorList>
    </citation>
    <scope>NUCLEOTIDE SEQUENCE [LARGE SCALE GENOMIC DNA]</scope>
    <source>
        <strain evidence="15 16">HXT-9</strain>
    </source>
</reference>
<keyword evidence="5" id="KW-0049">Antioxidant</keyword>
<comment type="catalytic activity">
    <reaction evidence="12">
        <text>a hydroperoxide + [thioredoxin]-dithiol = an alcohol + [thioredoxin]-disulfide + H2O</text>
        <dbReference type="Rhea" id="RHEA:62620"/>
        <dbReference type="Rhea" id="RHEA-COMP:10698"/>
        <dbReference type="Rhea" id="RHEA-COMP:10700"/>
        <dbReference type="ChEBI" id="CHEBI:15377"/>
        <dbReference type="ChEBI" id="CHEBI:29950"/>
        <dbReference type="ChEBI" id="CHEBI:30879"/>
        <dbReference type="ChEBI" id="CHEBI:35924"/>
        <dbReference type="ChEBI" id="CHEBI:50058"/>
        <dbReference type="EC" id="1.11.1.24"/>
    </reaction>
</comment>
<dbReference type="GO" id="GO:0005737">
    <property type="term" value="C:cytoplasm"/>
    <property type="evidence" value="ECO:0007669"/>
    <property type="project" value="TreeGrafter"/>
</dbReference>
<organism evidence="15 16">
    <name type="scientific">Parvibaculum sedimenti</name>
    <dbReference type="NCBI Taxonomy" id="2608632"/>
    <lineage>
        <taxon>Bacteria</taxon>
        <taxon>Pseudomonadati</taxon>
        <taxon>Pseudomonadota</taxon>
        <taxon>Alphaproteobacteria</taxon>
        <taxon>Hyphomicrobiales</taxon>
        <taxon>Parvibaculaceae</taxon>
        <taxon>Parvibaculum</taxon>
    </lineage>
</organism>
<dbReference type="InterPro" id="IPR050924">
    <property type="entry name" value="Peroxiredoxin_BCP/PrxQ"/>
</dbReference>
<keyword evidence="4 15" id="KW-0575">Peroxidase</keyword>
<dbReference type="InterPro" id="IPR013766">
    <property type="entry name" value="Thioredoxin_domain"/>
</dbReference>
<evidence type="ECO:0000256" key="2">
    <source>
        <dbReference type="ARBA" id="ARBA00011245"/>
    </source>
</evidence>